<dbReference type="InterPro" id="IPR004843">
    <property type="entry name" value="Calcineurin-like_PHP"/>
</dbReference>
<evidence type="ECO:0000259" key="1">
    <source>
        <dbReference type="Pfam" id="PF00149"/>
    </source>
</evidence>
<dbReference type="Gene3D" id="3.60.21.10">
    <property type="match status" value="1"/>
</dbReference>
<keyword evidence="3" id="KW-1185">Reference proteome</keyword>
<dbReference type="Proteomes" id="UP000267469">
    <property type="component" value="Unassembled WGS sequence"/>
</dbReference>
<dbReference type="RefSeq" id="WP_123214043.1">
    <property type="nucleotide sequence ID" value="NZ_RJTM01000002.1"/>
</dbReference>
<dbReference type="InterPro" id="IPR051918">
    <property type="entry name" value="STPP_CPPED1"/>
</dbReference>
<dbReference type="SUPFAM" id="SSF56300">
    <property type="entry name" value="Metallo-dependent phosphatases"/>
    <property type="match status" value="1"/>
</dbReference>
<dbReference type="PANTHER" id="PTHR43143">
    <property type="entry name" value="METALLOPHOSPHOESTERASE, CALCINEURIN SUPERFAMILY"/>
    <property type="match status" value="1"/>
</dbReference>
<gene>
    <name evidence="2" type="ORF">ED312_00590</name>
</gene>
<proteinExistence type="predicted"/>
<feature type="domain" description="Calcineurin-like phosphoesterase" evidence="1">
    <location>
        <begin position="28"/>
        <end position="248"/>
    </location>
</feature>
<dbReference type="AlphaFoldDB" id="A0A3N0F578"/>
<comment type="caution">
    <text evidence="2">The sequence shown here is derived from an EMBL/GenBank/DDBJ whole genome shotgun (WGS) entry which is preliminary data.</text>
</comment>
<dbReference type="Pfam" id="PF00149">
    <property type="entry name" value="Metallophos"/>
    <property type="match status" value="1"/>
</dbReference>
<dbReference type="EMBL" id="RJTM01000002">
    <property type="protein sequence ID" value="RNL95132.1"/>
    <property type="molecule type" value="Genomic_DNA"/>
</dbReference>
<name>A0A3N0F578_SINP1</name>
<dbReference type="InterPro" id="IPR029052">
    <property type="entry name" value="Metallo-depent_PP-like"/>
</dbReference>
<dbReference type="PROSITE" id="PS51257">
    <property type="entry name" value="PROKAR_LIPOPROTEIN"/>
    <property type="match status" value="1"/>
</dbReference>
<evidence type="ECO:0000313" key="3">
    <source>
        <dbReference type="Proteomes" id="UP000267469"/>
    </source>
</evidence>
<dbReference type="OrthoDB" id="9772095at2"/>
<dbReference type="PANTHER" id="PTHR43143:SF5">
    <property type="entry name" value="SECRETED PROTEIN"/>
    <property type="match status" value="1"/>
</dbReference>
<sequence>MKIIIKYWFLSMLVLLGVSCDSKGEKVRIVLLPDTQTYAEKYPEILHAQLEWIAGNAGKTDLVIQQGDLTQNNSKKEWETVQRAFRILDGKVPYVVAVGNHDMGSAPGKFADVRNTTLFNEYFPYSRMSKLPGFGGSFEPDAMDNTWYTFQTGNVKWLVLSLEFGPRDKVLDRAGKIVEEHTDHLVIINTHSYMYSDNTRQGDGDNWRPQGYGIGKDTGEDAVNDGEDIWQKLVKRYPNIRFVFSGHVLHSGVGTLVSINDEGYPVYQMLANYQEGVQGSEKGGNGWLRILDMDLNKGTIEVSTYSPYLGTYMEDPAHHFRIKNVFFAPGEQ</sequence>
<protein>
    <submittedName>
        <fullName evidence="2">Metallophosphatase</fullName>
    </submittedName>
</protein>
<organism evidence="2 3">
    <name type="scientific">Sinomicrobium pectinilyticum</name>
    <dbReference type="NCBI Taxonomy" id="1084421"/>
    <lineage>
        <taxon>Bacteria</taxon>
        <taxon>Pseudomonadati</taxon>
        <taxon>Bacteroidota</taxon>
        <taxon>Flavobacteriia</taxon>
        <taxon>Flavobacteriales</taxon>
        <taxon>Flavobacteriaceae</taxon>
        <taxon>Sinomicrobium</taxon>
    </lineage>
</organism>
<evidence type="ECO:0000313" key="2">
    <source>
        <dbReference type="EMBL" id="RNL95132.1"/>
    </source>
</evidence>
<accession>A0A3N0F578</accession>
<reference evidence="2 3" key="1">
    <citation type="submission" date="2018-10" db="EMBL/GenBank/DDBJ databases">
        <title>Sinomicrobium pectinilyticum sp. nov., a pectinase-producing bacterium isolated from alkaline and saline soil, and emended description of the genus Sinomicrobium.</title>
        <authorList>
            <person name="Cheng B."/>
            <person name="Li C."/>
            <person name="Lai Q."/>
            <person name="Du M."/>
            <person name="Shao Z."/>
            <person name="Xu P."/>
            <person name="Yang C."/>
        </authorList>
    </citation>
    <scope>NUCLEOTIDE SEQUENCE [LARGE SCALE GENOMIC DNA]</scope>
    <source>
        <strain evidence="2 3">5DNS001</strain>
    </source>
</reference>
<dbReference type="GO" id="GO:0016787">
    <property type="term" value="F:hydrolase activity"/>
    <property type="evidence" value="ECO:0007669"/>
    <property type="project" value="InterPro"/>
</dbReference>